<dbReference type="AlphaFoldDB" id="A0A1G6XPH5"/>
<organism evidence="2 3">
    <name type="scientific">Actinokineospora iranica</name>
    <dbReference type="NCBI Taxonomy" id="1271860"/>
    <lineage>
        <taxon>Bacteria</taxon>
        <taxon>Bacillati</taxon>
        <taxon>Actinomycetota</taxon>
        <taxon>Actinomycetes</taxon>
        <taxon>Pseudonocardiales</taxon>
        <taxon>Pseudonocardiaceae</taxon>
        <taxon>Actinokineospora</taxon>
    </lineage>
</organism>
<evidence type="ECO:0000313" key="2">
    <source>
        <dbReference type="EMBL" id="SDD80078.1"/>
    </source>
</evidence>
<protein>
    <submittedName>
        <fullName evidence="2">Uncharacterized conserved protein, DUF58 family, contains vWF domain</fullName>
    </submittedName>
</protein>
<name>A0A1G6XPH5_9PSEU</name>
<evidence type="ECO:0000259" key="1">
    <source>
        <dbReference type="Pfam" id="PF01882"/>
    </source>
</evidence>
<dbReference type="PANTHER" id="PTHR34351:SF1">
    <property type="entry name" value="SLR1927 PROTEIN"/>
    <property type="match status" value="1"/>
</dbReference>
<dbReference type="STRING" id="1271860.SAMN05216174_11859"/>
<accession>A0A1G6XPH5</accession>
<dbReference type="InterPro" id="IPR002881">
    <property type="entry name" value="DUF58"/>
</dbReference>
<dbReference type="PANTHER" id="PTHR34351">
    <property type="entry name" value="SLR1927 PROTEIN-RELATED"/>
    <property type="match status" value="1"/>
</dbReference>
<gene>
    <name evidence="2" type="ORF">SAMN05216174_11859</name>
</gene>
<dbReference type="OrthoDB" id="9812729at2"/>
<dbReference type="Pfam" id="PF01882">
    <property type="entry name" value="DUF58"/>
    <property type="match status" value="1"/>
</dbReference>
<sequence>MARLTGRGAVVAAVAAAAFAAGWFAGYPVALTLGGAGGGAVLAAVAVVARRPSVTVVREVYPDRVTRGRPAFARIRVRNEGGRGQPGFTASDRIGAGHRGVSVRPLAPGGEVVQHYELPTAARGAHQVGPLTLERPDPLGLAVGRVRTGDTTTLWVYPRRYPMRAPVSGLPHHHHDGATTETAPRGSLDLREIREYVVGDEVRHLHWKASARTGTLMVRDYADPERPLFTALLDTRPGPAFEDAVDIAASLLAASAAAGHRCRLLTTAGLDVSVDSGPSAVRRLLDELTLLRPDDGGAIVPRSLGRPEGRGGCLTVVTSAARADLGAVAALRPHFSALFVLAVGPLDLPRVPGVTVLRAADAETAARRWNSVIAG</sequence>
<reference evidence="3" key="1">
    <citation type="submission" date="2016-10" db="EMBL/GenBank/DDBJ databases">
        <authorList>
            <person name="Varghese N."/>
            <person name="Submissions S."/>
        </authorList>
    </citation>
    <scope>NUCLEOTIDE SEQUENCE [LARGE SCALE GENOMIC DNA]</scope>
    <source>
        <strain evidence="3">IBRC-M 10403</strain>
    </source>
</reference>
<proteinExistence type="predicted"/>
<dbReference type="RefSeq" id="WP_091456448.1">
    <property type="nucleotide sequence ID" value="NZ_FMZZ01000018.1"/>
</dbReference>
<feature type="domain" description="DUF58" evidence="1">
    <location>
        <begin position="192"/>
        <end position="327"/>
    </location>
</feature>
<dbReference type="Proteomes" id="UP000199501">
    <property type="component" value="Unassembled WGS sequence"/>
</dbReference>
<dbReference type="EMBL" id="FMZZ01000018">
    <property type="protein sequence ID" value="SDD80078.1"/>
    <property type="molecule type" value="Genomic_DNA"/>
</dbReference>
<keyword evidence="3" id="KW-1185">Reference proteome</keyword>
<evidence type="ECO:0000313" key="3">
    <source>
        <dbReference type="Proteomes" id="UP000199501"/>
    </source>
</evidence>